<accession>A0A8K0MJ56</accession>
<keyword evidence="2" id="KW-1185">Reference proteome</keyword>
<proteinExistence type="predicted"/>
<dbReference type="AlphaFoldDB" id="A0A8K0MJ56"/>
<dbReference type="Proteomes" id="UP000796880">
    <property type="component" value="Unassembled WGS sequence"/>
</dbReference>
<comment type="caution">
    <text evidence="1">The sequence shown here is derived from an EMBL/GenBank/DDBJ whole genome shotgun (WGS) entry which is preliminary data.</text>
</comment>
<evidence type="ECO:0000313" key="2">
    <source>
        <dbReference type="Proteomes" id="UP000796880"/>
    </source>
</evidence>
<reference evidence="1" key="1">
    <citation type="submission" date="2020-03" db="EMBL/GenBank/DDBJ databases">
        <title>A high-quality chromosome-level genome assembly of a woody plant with both climbing and erect habits, Rhamnella rubrinervis.</title>
        <authorList>
            <person name="Lu Z."/>
            <person name="Yang Y."/>
            <person name="Zhu X."/>
            <person name="Sun Y."/>
        </authorList>
    </citation>
    <scope>NUCLEOTIDE SEQUENCE</scope>
    <source>
        <strain evidence="1">BYM</strain>
        <tissue evidence="1">Leaf</tissue>
    </source>
</reference>
<sequence length="182" mass="19191">MAPPRSISGVSTVHLPGFTTAPAWSPTGDPAGDGVSPPGPACAGPCPGTIRRLTIRDGHCLGTIHSAAVLSRVSATHEGFTGQRPSRSTPLRAQVHPPGFHRLGSKGGPSLLSRGPSRVSRMGRLHGGIHEPTPGPCHGPTTTADPRAHLTHNQLIGLKNKVFHPAKVKTWTSHTQIWVRYH</sequence>
<protein>
    <submittedName>
        <fullName evidence="1">Uncharacterized protein</fullName>
    </submittedName>
</protein>
<organism evidence="1 2">
    <name type="scientific">Rhamnella rubrinervis</name>
    <dbReference type="NCBI Taxonomy" id="2594499"/>
    <lineage>
        <taxon>Eukaryota</taxon>
        <taxon>Viridiplantae</taxon>
        <taxon>Streptophyta</taxon>
        <taxon>Embryophyta</taxon>
        <taxon>Tracheophyta</taxon>
        <taxon>Spermatophyta</taxon>
        <taxon>Magnoliopsida</taxon>
        <taxon>eudicotyledons</taxon>
        <taxon>Gunneridae</taxon>
        <taxon>Pentapetalae</taxon>
        <taxon>rosids</taxon>
        <taxon>fabids</taxon>
        <taxon>Rosales</taxon>
        <taxon>Rhamnaceae</taxon>
        <taxon>rhamnoid group</taxon>
        <taxon>Rhamneae</taxon>
        <taxon>Rhamnella</taxon>
    </lineage>
</organism>
<name>A0A8K0MJ56_9ROSA</name>
<dbReference type="EMBL" id="VOIH02000004">
    <property type="protein sequence ID" value="KAF3447966.1"/>
    <property type="molecule type" value="Genomic_DNA"/>
</dbReference>
<evidence type="ECO:0000313" key="1">
    <source>
        <dbReference type="EMBL" id="KAF3447966.1"/>
    </source>
</evidence>
<gene>
    <name evidence="1" type="ORF">FNV43_RR08673</name>
</gene>